<dbReference type="KEGG" id="eml:EMELA_v1c02550"/>
<organism evidence="1 2">
    <name type="scientific">Mesoplasma melaleucae</name>
    <dbReference type="NCBI Taxonomy" id="81459"/>
    <lineage>
        <taxon>Bacteria</taxon>
        <taxon>Bacillati</taxon>
        <taxon>Mycoplasmatota</taxon>
        <taxon>Mollicutes</taxon>
        <taxon>Entomoplasmatales</taxon>
        <taxon>Entomoplasmataceae</taxon>
        <taxon>Mesoplasma</taxon>
    </lineage>
</organism>
<dbReference type="Proteomes" id="UP000231896">
    <property type="component" value="Chromosome"/>
</dbReference>
<dbReference type="RefSeq" id="WP_156932149.1">
    <property type="nucleotide sequence ID" value="NZ_CP024964.1"/>
</dbReference>
<name>A0A2K8NXB0_9MOLU</name>
<keyword evidence="2" id="KW-1185">Reference proteome</keyword>
<sequence>MKEQIKEFNMDKQLNISIYDNEDVDLCSECDEPAEDCICIDDEDEE</sequence>
<dbReference type="EMBL" id="CP024964">
    <property type="protein sequence ID" value="ATZ17828.1"/>
    <property type="molecule type" value="Genomic_DNA"/>
</dbReference>
<evidence type="ECO:0000313" key="1">
    <source>
        <dbReference type="EMBL" id="ATZ17828.1"/>
    </source>
</evidence>
<protein>
    <submittedName>
        <fullName evidence="1">Uncharacterized protein</fullName>
    </submittedName>
</protein>
<accession>A0A2K8NXB0</accession>
<reference evidence="1 2" key="1">
    <citation type="submission" date="2017-11" db="EMBL/GenBank/DDBJ databases">
        <title>Genome sequence of Entomoplasma melaleucae M1 (ATCC 49191).</title>
        <authorList>
            <person name="Lo W.-S."/>
            <person name="Gasparich G.E."/>
            <person name="Kuo C.-H."/>
        </authorList>
    </citation>
    <scope>NUCLEOTIDE SEQUENCE [LARGE SCALE GENOMIC DNA]</scope>
    <source>
        <strain evidence="1 2">M1</strain>
    </source>
</reference>
<gene>
    <name evidence="1" type="ORF">EMELA_v1c02550</name>
</gene>
<dbReference type="AlphaFoldDB" id="A0A2K8NXB0"/>
<proteinExistence type="predicted"/>
<evidence type="ECO:0000313" key="2">
    <source>
        <dbReference type="Proteomes" id="UP000231896"/>
    </source>
</evidence>